<evidence type="ECO:0000256" key="4">
    <source>
        <dbReference type="ARBA" id="ARBA00023242"/>
    </source>
</evidence>
<name>A0A814CLR1_9BILA</name>
<keyword evidence="7" id="KW-1185">Reference proteome</keyword>
<dbReference type="AlphaFoldDB" id="A0A814CLR1"/>
<keyword evidence="4" id="KW-0539">Nucleus</keyword>
<evidence type="ECO:0000256" key="1">
    <source>
        <dbReference type="ARBA" id="ARBA00004123"/>
    </source>
</evidence>
<dbReference type="PANTHER" id="PTHR17598:SF13">
    <property type="entry name" value="DNA POLYMERASE DELTA SUBUNIT 3"/>
    <property type="match status" value="1"/>
</dbReference>
<dbReference type="GO" id="GO:1904161">
    <property type="term" value="P:DNA synthesis involved in UV-damage excision repair"/>
    <property type="evidence" value="ECO:0007669"/>
    <property type="project" value="TreeGrafter"/>
</dbReference>
<gene>
    <name evidence="6" type="ORF">OXX778_LOCUS13576</name>
</gene>
<organism evidence="6 7">
    <name type="scientific">Brachionus calyciflorus</name>
    <dbReference type="NCBI Taxonomy" id="104777"/>
    <lineage>
        <taxon>Eukaryota</taxon>
        <taxon>Metazoa</taxon>
        <taxon>Spiralia</taxon>
        <taxon>Gnathifera</taxon>
        <taxon>Rotifera</taxon>
        <taxon>Eurotatoria</taxon>
        <taxon>Monogononta</taxon>
        <taxon>Pseudotrocha</taxon>
        <taxon>Ploima</taxon>
        <taxon>Brachionidae</taxon>
        <taxon>Brachionus</taxon>
    </lineage>
</organism>
<evidence type="ECO:0000313" key="7">
    <source>
        <dbReference type="Proteomes" id="UP000663879"/>
    </source>
</evidence>
<comment type="subcellular location">
    <subcellularLocation>
        <location evidence="1">Nucleus</location>
    </subcellularLocation>
</comment>
<dbReference type="GO" id="GO:0003887">
    <property type="term" value="F:DNA-directed DNA polymerase activity"/>
    <property type="evidence" value="ECO:0007669"/>
    <property type="project" value="TreeGrafter"/>
</dbReference>
<dbReference type="OrthoDB" id="514823at2759"/>
<feature type="region of interest" description="Disordered" evidence="5">
    <location>
        <begin position="158"/>
        <end position="229"/>
    </location>
</feature>
<proteinExistence type="predicted"/>
<keyword evidence="3" id="KW-0235">DNA replication</keyword>
<dbReference type="EMBL" id="CAJNOC010002632">
    <property type="protein sequence ID" value="CAF0943914.1"/>
    <property type="molecule type" value="Genomic_DNA"/>
</dbReference>
<dbReference type="Proteomes" id="UP000663879">
    <property type="component" value="Unassembled WGS sequence"/>
</dbReference>
<dbReference type="GO" id="GO:0006297">
    <property type="term" value="P:nucleotide-excision repair, DNA gap filling"/>
    <property type="evidence" value="ECO:0007669"/>
    <property type="project" value="TreeGrafter"/>
</dbReference>
<dbReference type="GO" id="GO:0043625">
    <property type="term" value="C:delta DNA polymerase complex"/>
    <property type="evidence" value="ECO:0007669"/>
    <property type="project" value="InterPro"/>
</dbReference>
<feature type="compositionally biased region" description="Basic and acidic residues" evidence="5">
    <location>
        <begin position="164"/>
        <end position="178"/>
    </location>
</feature>
<sequence>MVLNFDTEIDVLLFDQEKIVTYKELNNRFDITPYEAQELLAKYVEKKRKDEPKKKFYITYLIIGIDNQTKNKRINLVNEVDMDSIEKELKIISQKVYSVQSLKVEDFNIFFSNDIDSSNNIKRKSNLIVTFNEKAPINLIDQVPNVVPVKSEPDLAKLNLNKTAENKPKPIEPTKKSSNEPMDTNETVNKKSKLNEDTKPNAPAKPSATKQAKPAPKHQSTLTSFFKKA</sequence>
<evidence type="ECO:0000256" key="5">
    <source>
        <dbReference type="SAM" id="MobiDB-lite"/>
    </source>
</evidence>
<feature type="compositionally biased region" description="Polar residues" evidence="5">
    <location>
        <begin position="218"/>
        <end position="229"/>
    </location>
</feature>
<dbReference type="PANTHER" id="PTHR17598">
    <property type="entry name" value="DNA POLYMERASE DELTA SUBUNIT 3"/>
    <property type="match status" value="1"/>
</dbReference>
<evidence type="ECO:0000256" key="2">
    <source>
        <dbReference type="ARBA" id="ARBA00017589"/>
    </source>
</evidence>
<dbReference type="Pfam" id="PF09507">
    <property type="entry name" value="CDC27"/>
    <property type="match status" value="1"/>
</dbReference>
<evidence type="ECO:0000313" key="6">
    <source>
        <dbReference type="EMBL" id="CAF0943914.1"/>
    </source>
</evidence>
<reference evidence="6" key="1">
    <citation type="submission" date="2021-02" db="EMBL/GenBank/DDBJ databases">
        <authorList>
            <person name="Nowell W R."/>
        </authorList>
    </citation>
    <scope>NUCLEOTIDE SEQUENCE</scope>
    <source>
        <strain evidence="6">Ploen Becks lab</strain>
    </source>
</reference>
<accession>A0A814CLR1</accession>
<protein>
    <recommendedName>
        <fullName evidence="2">DNA polymerase delta subunit 3</fullName>
    </recommendedName>
</protein>
<dbReference type="InterPro" id="IPR041913">
    <property type="entry name" value="POLD3_sf"/>
</dbReference>
<dbReference type="Gene3D" id="3.90.1030.20">
    <property type="entry name" value="DNA polymerase delta, p66 (Cdc27) subunit, wHTH domain"/>
    <property type="match status" value="1"/>
</dbReference>
<comment type="caution">
    <text evidence="6">The sequence shown here is derived from an EMBL/GenBank/DDBJ whole genome shotgun (WGS) entry which is preliminary data.</text>
</comment>
<dbReference type="InterPro" id="IPR019038">
    <property type="entry name" value="POLD3"/>
</dbReference>
<dbReference type="GO" id="GO:0006271">
    <property type="term" value="P:DNA strand elongation involved in DNA replication"/>
    <property type="evidence" value="ECO:0007669"/>
    <property type="project" value="TreeGrafter"/>
</dbReference>
<evidence type="ECO:0000256" key="3">
    <source>
        <dbReference type="ARBA" id="ARBA00022705"/>
    </source>
</evidence>